<proteinExistence type="predicted"/>
<protein>
    <submittedName>
        <fullName evidence="1">Uncharacterized protein</fullName>
    </submittedName>
</protein>
<dbReference type="AlphaFoldDB" id="A0AAV5X1W3"/>
<evidence type="ECO:0000313" key="1">
    <source>
        <dbReference type="EMBL" id="GMT36538.1"/>
    </source>
</evidence>
<comment type="caution">
    <text evidence="1">The sequence shown here is derived from an EMBL/GenBank/DDBJ whole genome shotgun (WGS) entry which is preliminary data.</text>
</comment>
<sequence length="168" mass="19420">EITLRRLFARALKARLPSFSDQEKRRSEEEKIRGFESAAKKEIFIFVSYTVSYVMKEALQYLRHLVNPELPNTSSRQHFWLQLCHSYLSEDNQSTDNIQIDWNIFNPEKIQNTPFSEVCSLILDSLMGPNRAVLPQALSEIIEANFPETKSELLPSTTQYNQGCPPPL</sequence>
<organism evidence="1 2">
    <name type="scientific">Pristionchus fissidentatus</name>
    <dbReference type="NCBI Taxonomy" id="1538716"/>
    <lineage>
        <taxon>Eukaryota</taxon>
        <taxon>Metazoa</taxon>
        <taxon>Ecdysozoa</taxon>
        <taxon>Nematoda</taxon>
        <taxon>Chromadorea</taxon>
        <taxon>Rhabditida</taxon>
        <taxon>Rhabditina</taxon>
        <taxon>Diplogasteromorpha</taxon>
        <taxon>Diplogasteroidea</taxon>
        <taxon>Neodiplogasteridae</taxon>
        <taxon>Pristionchus</taxon>
    </lineage>
</organism>
<dbReference type="Proteomes" id="UP001432322">
    <property type="component" value="Unassembled WGS sequence"/>
</dbReference>
<name>A0AAV5X1W3_9BILA</name>
<gene>
    <name evidence="1" type="ORF">PFISCL1PPCAC_27835</name>
</gene>
<reference evidence="1" key="1">
    <citation type="submission" date="2023-10" db="EMBL/GenBank/DDBJ databases">
        <title>Genome assembly of Pristionchus species.</title>
        <authorList>
            <person name="Yoshida K."/>
            <person name="Sommer R.J."/>
        </authorList>
    </citation>
    <scope>NUCLEOTIDE SEQUENCE</scope>
    <source>
        <strain evidence="1">RS5133</strain>
    </source>
</reference>
<accession>A0AAV5X1W3</accession>
<dbReference type="EMBL" id="BTSY01000007">
    <property type="protein sequence ID" value="GMT36538.1"/>
    <property type="molecule type" value="Genomic_DNA"/>
</dbReference>
<feature type="non-terminal residue" evidence="1">
    <location>
        <position position="1"/>
    </location>
</feature>
<evidence type="ECO:0000313" key="2">
    <source>
        <dbReference type="Proteomes" id="UP001432322"/>
    </source>
</evidence>
<keyword evidence="2" id="KW-1185">Reference proteome</keyword>